<gene>
    <name evidence="2" type="ORF">ACFQ11_21700</name>
</gene>
<dbReference type="Pfam" id="PF13560">
    <property type="entry name" value="HTH_31"/>
    <property type="match status" value="1"/>
</dbReference>
<dbReference type="InterPro" id="IPR010982">
    <property type="entry name" value="Lambda_DNA-bd_dom_sf"/>
</dbReference>
<evidence type="ECO:0000313" key="2">
    <source>
        <dbReference type="EMBL" id="MFD0903024.1"/>
    </source>
</evidence>
<protein>
    <submittedName>
        <fullName evidence="2">Helix-turn-helix transcriptional regulator</fullName>
    </submittedName>
</protein>
<organism evidence="2 3">
    <name type="scientific">Actinomadura sediminis</name>
    <dbReference type="NCBI Taxonomy" id="1038904"/>
    <lineage>
        <taxon>Bacteria</taxon>
        <taxon>Bacillati</taxon>
        <taxon>Actinomycetota</taxon>
        <taxon>Actinomycetes</taxon>
        <taxon>Streptosporangiales</taxon>
        <taxon>Thermomonosporaceae</taxon>
        <taxon>Actinomadura</taxon>
    </lineage>
</organism>
<dbReference type="InterPro" id="IPR001387">
    <property type="entry name" value="Cro/C1-type_HTH"/>
</dbReference>
<name>A0ABW3EU25_9ACTN</name>
<dbReference type="InterPro" id="IPR043917">
    <property type="entry name" value="DUF5753"/>
</dbReference>
<dbReference type="SUPFAM" id="SSF47413">
    <property type="entry name" value="lambda repressor-like DNA-binding domains"/>
    <property type="match status" value="1"/>
</dbReference>
<dbReference type="RefSeq" id="WP_378301399.1">
    <property type="nucleotide sequence ID" value="NZ_JBHTJA010000046.1"/>
</dbReference>
<keyword evidence="3" id="KW-1185">Reference proteome</keyword>
<feature type="domain" description="HTH cro/C1-type" evidence="1">
    <location>
        <begin position="18"/>
        <end position="72"/>
    </location>
</feature>
<dbReference type="Gene3D" id="1.10.260.40">
    <property type="entry name" value="lambda repressor-like DNA-binding domains"/>
    <property type="match status" value="1"/>
</dbReference>
<comment type="caution">
    <text evidence="2">The sequence shown here is derived from an EMBL/GenBank/DDBJ whole genome shotgun (WGS) entry which is preliminary data.</text>
</comment>
<evidence type="ECO:0000259" key="1">
    <source>
        <dbReference type="PROSITE" id="PS50943"/>
    </source>
</evidence>
<dbReference type="PROSITE" id="PS50943">
    <property type="entry name" value="HTH_CROC1"/>
    <property type="match status" value="1"/>
</dbReference>
<reference evidence="3" key="1">
    <citation type="journal article" date="2019" name="Int. J. Syst. Evol. Microbiol.">
        <title>The Global Catalogue of Microorganisms (GCM) 10K type strain sequencing project: providing services to taxonomists for standard genome sequencing and annotation.</title>
        <authorList>
            <consortium name="The Broad Institute Genomics Platform"/>
            <consortium name="The Broad Institute Genome Sequencing Center for Infectious Disease"/>
            <person name="Wu L."/>
            <person name="Ma J."/>
        </authorList>
    </citation>
    <scope>NUCLEOTIDE SEQUENCE [LARGE SCALE GENOMIC DNA]</scope>
    <source>
        <strain evidence="3">JCM 31202</strain>
    </source>
</reference>
<sequence length="284" mass="32251">MSREHSPTFRRRLLARELRKIRHDRQLTNAQVAEAMDVRQPWISRIETGARGIQVKDLKRLLDVYGVEPGDYRDKLIGLAKEARQRGWWHAYRDVLPPQYAEYIGLEAEASEVLNFEPLSVPGLLQTADYARAMMSGTLTEMSEEEIERRVEVRMARQTLLTETPSPRLWFIIDEAALRRLVGGPEVMRAQLRHILDRAKLPRVKVQVLPLAAGAHPGTAGSFAIIRFAETSEPIPYIETIAGDLYLEKPEEIRTCNLAWSFLTAKAIGPAESLDLISRVAEEC</sequence>
<dbReference type="Proteomes" id="UP001596972">
    <property type="component" value="Unassembled WGS sequence"/>
</dbReference>
<proteinExistence type="predicted"/>
<accession>A0ABW3EU25</accession>
<dbReference type="CDD" id="cd00093">
    <property type="entry name" value="HTH_XRE"/>
    <property type="match status" value="1"/>
</dbReference>
<evidence type="ECO:0000313" key="3">
    <source>
        <dbReference type="Proteomes" id="UP001596972"/>
    </source>
</evidence>
<dbReference type="SMART" id="SM00530">
    <property type="entry name" value="HTH_XRE"/>
    <property type="match status" value="1"/>
</dbReference>
<dbReference type="Pfam" id="PF19054">
    <property type="entry name" value="DUF5753"/>
    <property type="match status" value="1"/>
</dbReference>
<dbReference type="EMBL" id="JBHTJA010000046">
    <property type="protein sequence ID" value="MFD0903024.1"/>
    <property type="molecule type" value="Genomic_DNA"/>
</dbReference>